<dbReference type="EMBL" id="CP001618">
    <property type="protein sequence ID" value="ACQ78465.1"/>
    <property type="molecule type" value="Genomic_DNA"/>
</dbReference>
<organism evidence="3 4">
    <name type="scientific">Beutenbergia cavernae (strain ATCC BAA-8 / DSM 12333 / CCUG 43141 / JCM 11478 / NBRC 16432 / NCIMB 13614 / HKI 0122)</name>
    <dbReference type="NCBI Taxonomy" id="471853"/>
    <lineage>
        <taxon>Bacteria</taxon>
        <taxon>Bacillati</taxon>
        <taxon>Actinomycetota</taxon>
        <taxon>Actinomycetes</taxon>
        <taxon>Micrococcales</taxon>
        <taxon>Beutenbergiaceae</taxon>
        <taxon>Beutenbergia</taxon>
    </lineage>
</organism>
<evidence type="ECO:0000313" key="4">
    <source>
        <dbReference type="Proteomes" id="UP000007962"/>
    </source>
</evidence>
<dbReference type="OrthoDB" id="273614at2"/>
<dbReference type="KEGG" id="bcv:Bcav_0200"/>
<proteinExistence type="predicted"/>
<dbReference type="HOGENOM" id="CLU_102964_1_1_11"/>
<dbReference type="Gene3D" id="3.40.630.30">
    <property type="match status" value="1"/>
</dbReference>
<dbReference type="PANTHER" id="PTHR13947:SF37">
    <property type="entry name" value="LD18367P"/>
    <property type="match status" value="1"/>
</dbReference>
<gene>
    <name evidence="3" type="ordered locus">Bcav_0200</name>
</gene>
<dbReference type="InterPro" id="IPR000182">
    <property type="entry name" value="GNAT_dom"/>
</dbReference>
<accession>C5BVM5</accession>
<feature type="domain" description="N-acetyltransferase" evidence="2">
    <location>
        <begin position="1"/>
        <end position="155"/>
    </location>
</feature>
<dbReference type="RefSeq" id="WP_012725245.1">
    <property type="nucleotide sequence ID" value="NC_012669.1"/>
</dbReference>
<dbReference type="GO" id="GO:0008080">
    <property type="term" value="F:N-acetyltransferase activity"/>
    <property type="evidence" value="ECO:0007669"/>
    <property type="project" value="InterPro"/>
</dbReference>
<dbReference type="PROSITE" id="PS51186">
    <property type="entry name" value="GNAT"/>
    <property type="match status" value="1"/>
</dbReference>
<reference evidence="3 4" key="1">
    <citation type="journal article" date="2009" name="Stand. Genomic Sci.">
        <title>Complete genome sequence of Beutenbergia cavernae type strain (HKI 0122).</title>
        <authorList>
            <person name="Land M."/>
            <person name="Pukall R."/>
            <person name="Abt B."/>
            <person name="Goker M."/>
            <person name="Rohde M."/>
            <person name="Glavina Del Rio T."/>
            <person name="Tice H."/>
            <person name="Copeland A."/>
            <person name="Cheng J.F."/>
            <person name="Lucas S."/>
            <person name="Chen F."/>
            <person name="Nolan M."/>
            <person name="Bruce D."/>
            <person name="Goodwin L."/>
            <person name="Pitluck S."/>
            <person name="Ivanova N."/>
            <person name="Mavromatis K."/>
            <person name="Ovchinnikova G."/>
            <person name="Pati A."/>
            <person name="Chen A."/>
            <person name="Palaniappan K."/>
            <person name="Hauser L."/>
            <person name="Chang Y.J."/>
            <person name="Jefferies C.C."/>
            <person name="Saunders E."/>
            <person name="Brettin T."/>
            <person name="Detter J.C."/>
            <person name="Han C."/>
            <person name="Chain P."/>
            <person name="Bristow J."/>
            <person name="Eisen J.A."/>
            <person name="Markowitz V."/>
            <person name="Hugenholtz P."/>
            <person name="Kyrpides N.C."/>
            <person name="Klenk H.P."/>
            <person name="Lapidus A."/>
        </authorList>
    </citation>
    <scope>NUCLEOTIDE SEQUENCE [LARGE SCALE GENOMIC DNA]</scope>
    <source>
        <strain evidence="4">ATCC BAA-8 / DSM 12333 / NBRC 16432</strain>
    </source>
</reference>
<dbReference type="SUPFAM" id="SSF55729">
    <property type="entry name" value="Acyl-CoA N-acyltransferases (Nat)"/>
    <property type="match status" value="1"/>
</dbReference>
<dbReference type="CDD" id="cd04301">
    <property type="entry name" value="NAT_SF"/>
    <property type="match status" value="1"/>
</dbReference>
<protein>
    <submittedName>
        <fullName evidence="3">GCN5-related protein N-acetyltransferase</fullName>
    </submittedName>
</protein>
<dbReference type="STRING" id="471853.Bcav_0200"/>
<dbReference type="Proteomes" id="UP000007962">
    <property type="component" value="Chromosome"/>
</dbReference>
<evidence type="ECO:0000256" key="1">
    <source>
        <dbReference type="ARBA" id="ARBA00022679"/>
    </source>
</evidence>
<dbReference type="eggNOG" id="COG0456">
    <property type="taxonomic scope" value="Bacteria"/>
</dbReference>
<sequence length="156" mass="16414">MTAGELDVVGALRVAAYSVDGLLDASPEYVEELRGLGGDGHGQVLVAVGSGDAVVGTLMLEDFGAHSEVAREAGEIEIRGFAVDPAMRGRGVGRALLAEAEQRAAVRGHRMVLSTLPAMTAARSLYLAQGYEREPDRDWEPLPGLQLLAYGKDLPG</sequence>
<dbReference type="Pfam" id="PF00583">
    <property type="entry name" value="Acetyltransf_1"/>
    <property type="match status" value="1"/>
</dbReference>
<name>C5BVM5_BEUC1</name>
<dbReference type="InterPro" id="IPR016181">
    <property type="entry name" value="Acyl_CoA_acyltransferase"/>
</dbReference>
<dbReference type="InterPro" id="IPR050769">
    <property type="entry name" value="NAT_camello-type"/>
</dbReference>
<evidence type="ECO:0000259" key="2">
    <source>
        <dbReference type="PROSITE" id="PS51186"/>
    </source>
</evidence>
<dbReference type="PANTHER" id="PTHR13947">
    <property type="entry name" value="GNAT FAMILY N-ACETYLTRANSFERASE"/>
    <property type="match status" value="1"/>
</dbReference>
<keyword evidence="4" id="KW-1185">Reference proteome</keyword>
<keyword evidence="1 3" id="KW-0808">Transferase</keyword>
<dbReference type="AlphaFoldDB" id="C5BVM5"/>
<evidence type="ECO:0000313" key="3">
    <source>
        <dbReference type="EMBL" id="ACQ78465.1"/>
    </source>
</evidence>